<reference evidence="1 2" key="1">
    <citation type="journal article" date="2014" name="Genome Announc.">
        <title>Draft Genome Sequence of Petroleum Oil-Degrading Marine Bacterium Pseudomonas taeanensis Strain MS-3, Isolated from a Crude Oil-Contaminated Seashore.</title>
        <authorList>
            <person name="Lee S.Y."/>
            <person name="Kim S.H."/>
            <person name="Lee D.G."/>
            <person name="Shin S."/>
            <person name="Yun S.H."/>
            <person name="Choi C.W."/>
            <person name="Chung Y.H."/>
            <person name="Choi J.S."/>
            <person name="Kahng H.Y."/>
            <person name="Kim S.I."/>
        </authorList>
    </citation>
    <scope>NUCLEOTIDE SEQUENCE [LARGE SCALE GENOMIC DNA]</scope>
    <source>
        <strain evidence="1 2">MS-3</strain>
    </source>
</reference>
<dbReference type="eggNOG" id="ENOG50334EE">
    <property type="taxonomic scope" value="Bacteria"/>
</dbReference>
<gene>
    <name evidence="1" type="ORF">TMS3_0122955</name>
</gene>
<keyword evidence="2" id="KW-1185">Reference proteome</keyword>
<dbReference type="Proteomes" id="UP000030063">
    <property type="component" value="Unassembled WGS sequence"/>
</dbReference>
<evidence type="ECO:0000313" key="2">
    <source>
        <dbReference type="Proteomes" id="UP000030063"/>
    </source>
</evidence>
<dbReference type="STRING" id="1395571.TMS3_0122955"/>
<dbReference type="AlphaFoldDB" id="A0A0A1YHD4"/>
<sequence>MDVVKTLKPGKNGTKRLVEIYGDDLVAVRYRLDSKRQLSYTTVELIIERKPAPDKGINRTAQRIYQNRQTVGLRILRHETDLQRLVKSHGAKWQPARQVWLMRRGDAIKLGLSERIIEP</sequence>
<proteinExistence type="predicted"/>
<name>A0A0A1YHD4_9PSED</name>
<accession>A0A0A1YHD4</accession>
<comment type="caution">
    <text evidence="1">The sequence shown here is derived from an EMBL/GenBank/DDBJ whole genome shotgun (WGS) entry which is preliminary data.</text>
</comment>
<evidence type="ECO:0000313" key="1">
    <source>
        <dbReference type="EMBL" id="KFX68059.1"/>
    </source>
</evidence>
<organism evidence="1 2">
    <name type="scientific">Pseudomonas taeanensis MS-3</name>
    <dbReference type="NCBI Taxonomy" id="1395571"/>
    <lineage>
        <taxon>Bacteria</taxon>
        <taxon>Pseudomonadati</taxon>
        <taxon>Pseudomonadota</taxon>
        <taxon>Gammaproteobacteria</taxon>
        <taxon>Pseudomonadales</taxon>
        <taxon>Pseudomonadaceae</taxon>
        <taxon>Pseudomonas</taxon>
    </lineage>
</organism>
<dbReference type="EMBL" id="AWSQ01000009">
    <property type="protein sequence ID" value="KFX68059.1"/>
    <property type="molecule type" value="Genomic_DNA"/>
</dbReference>
<dbReference type="OrthoDB" id="5801544at2"/>
<protein>
    <submittedName>
        <fullName evidence="1">Uncharacterized protein</fullName>
    </submittedName>
</protein>
<dbReference type="RefSeq" id="WP_025167528.1">
    <property type="nucleotide sequence ID" value="NZ_AWSQ01000009.1"/>
</dbReference>